<dbReference type="InterPro" id="IPR057191">
    <property type="entry name" value="DUF7869"/>
</dbReference>
<feature type="region of interest" description="Disordered" evidence="1">
    <location>
        <begin position="370"/>
        <end position="434"/>
    </location>
</feature>
<feature type="compositionally biased region" description="Basic and acidic residues" evidence="1">
    <location>
        <begin position="23"/>
        <end position="44"/>
    </location>
</feature>
<feature type="compositionally biased region" description="Acidic residues" evidence="1">
    <location>
        <begin position="371"/>
        <end position="388"/>
    </location>
</feature>
<feature type="region of interest" description="Disordered" evidence="1">
    <location>
        <begin position="1"/>
        <end position="63"/>
    </location>
</feature>
<feature type="region of interest" description="Disordered" evidence="1">
    <location>
        <begin position="685"/>
        <end position="710"/>
    </location>
</feature>
<name>A0A8S3YDH9_PARAO</name>
<feature type="domain" description="DUF7869" evidence="2">
    <location>
        <begin position="760"/>
        <end position="875"/>
    </location>
</feature>
<feature type="compositionally biased region" description="Basic and acidic residues" evidence="1">
    <location>
        <begin position="685"/>
        <end position="702"/>
    </location>
</feature>
<evidence type="ECO:0000256" key="1">
    <source>
        <dbReference type="SAM" id="MobiDB-lite"/>
    </source>
</evidence>
<dbReference type="OrthoDB" id="6927686at2759"/>
<sequence length="1007" mass="114010">MDRRKRSHSLLEKALKESGISFKTKDDLQSASKKSKETDPEKQKAPGRKSQTVTEEKKQTNKKKYCRQLKFEESNETRKCSSTAPVISRRITEDEENYDPEEVFAALTDTMQHIHSTDLLSNDDAASGVSHSMDISAINDTVRDNWQVYLDPSQTGTTSPRSMDLPSNDDSAPGVPRNMDLPSIDDSAPGVPRSVDLPSNDDPAPEIPRNMDLPSIDDPAPGVSRSVDLPSNDDPAPEVPRNMDLPSIDDPAPGVSRSVDLPSNDDPAPEVPRNMDLPSIDDPAPGVSRSVDLPSNDDPAPEVPHNMDLPSIDDPAPGVSRNKELPPKDKAALGVSTRKRKAKTSIRYVDYMSDEDFSTLFCLGEENGAVDSDEWVGSDTSNSDEEEDQSNKKKTGKNKKKKRKESSKNKNRELLKNNTEENLDTENENVGEKGLKRVKKNTRKERALSKQTGKEYVRKDGQLVPEKSIQPNPCKGKKCGNNCENVTEEKRQQVFKHFWTLTPERRRDWLVGMTDKGNVKRKRSSSELRSYTYKYCITDGEGKRSVCLQFLAATLDISQKCIYYTVKNASSGSAKEDLRGKCEPHNKTKPSTKESAVNFIKSLPAVPSHYCRHDSTRVYLPQEYKNIAHVYSVYKERNVKAGIDIVSEKIFRKIFSEEFNISFHVPKKDKCLKCLQLQHADLSDPKKKKEKKDHETEKEESFNRFSTHKSIHKTDPSTLCASFDLEKVLNTPHGESMLLYYSRKIAVYNLCFYENGTRRVTCYYWDESNGKRGANEIASILHRYIKSVDERENIKHLLLYCDCCPGQNRNRTVLAMIHSTLQECNNLQTIQINYLLTGHTYMPVDSVHAVIENNLKKTIIHAPSQWYTVFATARKESFPYEVEAMTFESFNRWDVVGDKYFKGNLTGKISKVRVVTVKKNKPSMISIKDSMNVNAKSYNVEVQSKTKGPLMPCYRSRLPIAEAKYNDLMKLCKDKVIPAPFHHEYSIIPKATNAKDTLPESDIEDDE</sequence>
<dbReference type="AlphaFoldDB" id="A0A8S3YDH9"/>
<gene>
    <name evidence="3" type="ORF">PAPOLLO_LOCUS26581</name>
</gene>
<comment type="caution">
    <text evidence="3">The sequence shown here is derived from an EMBL/GenBank/DDBJ whole genome shotgun (WGS) entry which is preliminary data.</text>
</comment>
<keyword evidence="4" id="KW-1185">Reference proteome</keyword>
<proteinExistence type="predicted"/>
<feature type="compositionally biased region" description="Basic and acidic residues" evidence="1">
    <location>
        <begin position="1"/>
        <end position="16"/>
    </location>
</feature>
<reference evidence="3" key="1">
    <citation type="submission" date="2021-04" db="EMBL/GenBank/DDBJ databases">
        <authorList>
            <person name="Tunstrom K."/>
        </authorList>
    </citation>
    <scope>NUCLEOTIDE SEQUENCE</scope>
</reference>
<accession>A0A8S3YDH9</accession>
<feature type="region of interest" description="Disordered" evidence="1">
    <location>
        <begin position="150"/>
        <end position="341"/>
    </location>
</feature>
<dbReference type="Pfam" id="PF25273">
    <property type="entry name" value="DUF7869"/>
    <property type="match status" value="1"/>
</dbReference>
<feature type="compositionally biased region" description="Basic and acidic residues" evidence="1">
    <location>
        <begin position="406"/>
        <end position="419"/>
    </location>
</feature>
<evidence type="ECO:0000313" key="3">
    <source>
        <dbReference type="EMBL" id="CAG5055960.1"/>
    </source>
</evidence>
<dbReference type="PANTHER" id="PTHR10773">
    <property type="entry name" value="DNA-DIRECTED RNA POLYMERASES I, II, AND III SUBUNIT RPABC2"/>
    <property type="match status" value="1"/>
</dbReference>
<organism evidence="3 4">
    <name type="scientific">Parnassius apollo</name>
    <name type="common">Apollo butterfly</name>
    <name type="synonym">Papilio apollo</name>
    <dbReference type="NCBI Taxonomy" id="110799"/>
    <lineage>
        <taxon>Eukaryota</taxon>
        <taxon>Metazoa</taxon>
        <taxon>Ecdysozoa</taxon>
        <taxon>Arthropoda</taxon>
        <taxon>Hexapoda</taxon>
        <taxon>Insecta</taxon>
        <taxon>Pterygota</taxon>
        <taxon>Neoptera</taxon>
        <taxon>Endopterygota</taxon>
        <taxon>Lepidoptera</taxon>
        <taxon>Glossata</taxon>
        <taxon>Ditrysia</taxon>
        <taxon>Papilionoidea</taxon>
        <taxon>Papilionidae</taxon>
        <taxon>Parnassiinae</taxon>
        <taxon>Parnassini</taxon>
        <taxon>Parnassius</taxon>
        <taxon>Parnassius</taxon>
    </lineage>
</organism>
<dbReference type="EMBL" id="CAJQZP010001593">
    <property type="protein sequence ID" value="CAG5055960.1"/>
    <property type="molecule type" value="Genomic_DNA"/>
</dbReference>
<feature type="compositionally biased region" description="Polar residues" evidence="1">
    <location>
        <begin position="152"/>
        <end position="161"/>
    </location>
</feature>
<evidence type="ECO:0000313" key="4">
    <source>
        <dbReference type="Proteomes" id="UP000691718"/>
    </source>
</evidence>
<dbReference type="Proteomes" id="UP000691718">
    <property type="component" value="Unassembled WGS sequence"/>
</dbReference>
<evidence type="ECO:0000259" key="2">
    <source>
        <dbReference type="Pfam" id="PF25273"/>
    </source>
</evidence>
<feature type="compositionally biased region" description="Basic and acidic residues" evidence="1">
    <location>
        <begin position="321"/>
        <end position="331"/>
    </location>
</feature>
<dbReference type="PANTHER" id="PTHR10773:SF19">
    <property type="match status" value="1"/>
</dbReference>
<feature type="compositionally biased region" description="Basic residues" evidence="1">
    <location>
        <begin position="392"/>
        <end position="405"/>
    </location>
</feature>
<protein>
    <submittedName>
        <fullName evidence="3">(apollo) hypothetical protein</fullName>
    </submittedName>
</protein>